<feature type="compositionally biased region" description="Basic residues" evidence="4">
    <location>
        <begin position="243"/>
        <end position="253"/>
    </location>
</feature>
<dbReference type="PANTHER" id="PTHR46460:SF1">
    <property type="entry name" value="METHYLATED-DNA--PROTEIN-CYSTEINE METHYLTRANSFERASE"/>
    <property type="match status" value="1"/>
</dbReference>
<feature type="region of interest" description="Disordered" evidence="4">
    <location>
        <begin position="221"/>
        <end position="290"/>
    </location>
</feature>
<name>A0A6G1S986_9ACAR</name>
<reference evidence="6" key="1">
    <citation type="submission" date="2018-10" db="EMBL/GenBank/DDBJ databases">
        <title>Transcriptome assembly of Aceria tosichella (Wheat curl mite) Type 2.</title>
        <authorList>
            <person name="Scully E.D."/>
            <person name="Geib S.M."/>
            <person name="Palmer N.A."/>
            <person name="Gupta A.K."/>
            <person name="Sarath G."/>
            <person name="Tatineni S."/>
        </authorList>
    </citation>
    <scope>NUCLEOTIDE SEQUENCE</scope>
    <source>
        <strain evidence="6">LincolnNE</strain>
    </source>
</reference>
<sequence>MEKLKADETLDFHNKQIQEVALGERCPNSDKSSAYILTSPLGHVYTNACPNGLHCVKLYGDTSYDDIKWDTKVDFIRASSFMPSNEHAKQLKKWLQMYFSNPIKCKDIELKFCGLEEYGEFNSKIWTTIYDTCPPGELMSYSELAQRSGYGAGASKVVGYAINKNPYMLVVGDHRVIKASGEIWCENESQRNKLRRLLVKYEISHTKDTFEQALLKVKERNTATKGTRKRATAVKSEASGSQKKTRGVKKPAGKKASTSKKTTTRRKRKVDESDEEDDDDDDSFIDDEED</sequence>
<keyword evidence="6" id="KW-0808">Transferase</keyword>
<dbReference type="InterPro" id="IPR014048">
    <property type="entry name" value="MethylDNA_cys_MeTrfase_DNA-bd"/>
</dbReference>
<dbReference type="GO" id="GO:0003908">
    <property type="term" value="F:methylated-DNA-[protein]-cysteine S-methyltransferase activity"/>
    <property type="evidence" value="ECO:0007669"/>
    <property type="project" value="InterPro"/>
</dbReference>
<dbReference type="GO" id="GO:0006281">
    <property type="term" value="P:DNA repair"/>
    <property type="evidence" value="ECO:0007669"/>
    <property type="project" value="InterPro"/>
</dbReference>
<evidence type="ECO:0000256" key="1">
    <source>
        <dbReference type="ARBA" id="ARBA00008711"/>
    </source>
</evidence>
<protein>
    <recommendedName>
        <fullName evidence="2">Methylated-DNA--protein-cysteine methyltransferase</fullName>
    </recommendedName>
</protein>
<dbReference type="InterPro" id="IPR036631">
    <property type="entry name" value="MGMT_N_sf"/>
</dbReference>
<evidence type="ECO:0000259" key="5">
    <source>
        <dbReference type="Pfam" id="PF01035"/>
    </source>
</evidence>
<comment type="similarity">
    <text evidence="1">Belongs to the MGMT family.</text>
</comment>
<dbReference type="AlphaFoldDB" id="A0A6G1S986"/>
<dbReference type="InterPro" id="IPR036217">
    <property type="entry name" value="MethylDNA_cys_MeTrfase_DNAb"/>
</dbReference>
<dbReference type="CDD" id="cd06445">
    <property type="entry name" value="ATase"/>
    <property type="match status" value="1"/>
</dbReference>
<evidence type="ECO:0000256" key="3">
    <source>
        <dbReference type="ARBA" id="ARBA00022763"/>
    </source>
</evidence>
<dbReference type="SUPFAM" id="SSF46767">
    <property type="entry name" value="Methylated DNA-protein cysteine methyltransferase, C-terminal domain"/>
    <property type="match status" value="1"/>
</dbReference>
<keyword evidence="6" id="KW-0489">Methyltransferase</keyword>
<dbReference type="PANTHER" id="PTHR46460">
    <property type="entry name" value="METHYLATED-DNA--PROTEIN-CYSTEINE METHYLTRANSFERASE"/>
    <property type="match status" value="1"/>
</dbReference>
<dbReference type="SUPFAM" id="SSF53155">
    <property type="entry name" value="Methylated DNA-protein cysteine methyltransferase domain"/>
    <property type="match status" value="1"/>
</dbReference>
<evidence type="ECO:0000313" key="6">
    <source>
        <dbReference type="EMBL" id="MDE46503.1"/>
    </source>
</evidence>
<gene>
    <name evidence="6" type="primary">ogt</name>
    <name evidence="6" type="ORF">g.20439</name>
</gene>
<keyword evidence="3" id="KW-0227">DNA damage</keyword>
<feature type="domain" description="Methylated-DNA-[protein]-cysteine S-methyltransferase DNA binding" evidence="5">
    <location>
        <begin position="120"/>
        <end position="193"/>
    </location>
</feature>
<dbReference type="Gene3D" id="1.10.10.10">
    <property type="entry name" value="Winged helix-like DNA-binding domain superfamily/Winged helix DNA-binding domain"/>
    <property type="match status" value="1"/>
</dbReference>
<feature type="compositionally biased region" description="Acidic residues" evidence="4">
    <location>
        <begin position="272"/>
        <end position="290"/>
    </location>
</feature>
<dbReference type="Pfam" id="PF01035">
    <property type="entry name" value="DNA_binding_1"/>
    <property type="match status" value="1"/>
</dbReference>
<evidence type="ECO:0000256" key="4">
    <source>
        <dbReference type="SAM" id="MobiDB-lite"/>
    </source>
</evidence>
<evidence type="ECO:0000256" key="2">
    <source>
        <dbReference type="ARBA" id="ARBA00015377"/>
    </source>
</evidence>
<dbReference type="GO" id="GO:0032259">
    <property type="term" value="P:methylation"/>
    <property type="evidence" value="ECO:0007669"/>
    <property type="project" value="UniProtKB-KW"/>
</dbReference>
<dbReference type="InterPro" id="IPR036388">
    <property type="entry name" value="WH-like_DNA-bd_sf"/>
</dbReference>
<dbReference type="Gene3D" id="3.30.160.70">
    <property type="entry name" value="Methylated DNA-protein cysteine methyltransferase domain"/>
    <property type="match status" value="1"/>
</dbReference>
<organism evidence="6">
    <name type="scientific">Aceria tosichella</name>
    <name type="common">wheat curl mite</name>
    <dbReference type="NCBI Taxonomy" id="561515"/>
    <lineage>
        <taxon>Eukaryota</taxon>
        <taxon>Metazoa</taxon>
        <taxon>Ecdysozoa</taxon>
        <taxon>Arthropoda</taxon>
        <taxon>Chelicerata</taxon>
        <taxon>Arachnida</taxon>
        <taxon>Acari</taxon>
        <taxon>Acariformes</taxon>
        <taxon>Trombidiformes</taxon>
        <taxon>Prostigmata</taxon>
        <taxon>Eupodina</taxon>
        <taxon>Eriophyoidea</taxon>
        <taxon>Eriophyidae</taxon>
        <taxon>Eriophyinae</taxon>
        <taxon>Aceriini</taxon>
        <taxon>Aceria</taxon>
    </lineage>
</organism>
<accession>A0A6G1S986</accession>
<dbReference type="EMBL" id="GGYP01001732">
    <property type="protein sequence ID" value="MDE46503.1"/>
    <property type="molecule type" value="Transcribed_RNA"/>
</dbReference>
<proteinExistence type="inferred from homology"/>